<comment type="catalytic activity">
    <reaction evidence="10">
        <text>L-arginine + 2-oxoglutarate + O2 = guanidine + L-glutamate 5-semialdehyde + succinate + CO2</text>
        <dbReference type="Rhea" id="RHEA:31535"/>
        <dbReference type="ChEBI" id="CHEBI:15379"/>
        <dbReference type="ChEBI" id="CHEBI:16526"/>
        <dbReference type="ChEBI" id="CHEBI:16810"/>
        <dbReference type="ChEBI" id="CHEBI:30031"/>
        <dbReference type="ChEBI" id="CHEBI:30087"/>
        <dbReference type="ChEBI" id="CHEBI:32682"/>
        <dbReference type="ChEBI" id="CHEBI:58066"/>
        <dbReference type="EC" id="1.14.20.7"/>
    </reaction>
</comment>
<keyword evidence="11" id="KW-0479">Metal-binding</keyword>
<dbReference type="Pfam" id="PF14226">
    <property type="entry name" value="DIOX_N"/>
    <property type="match status" value="1"/>
</dbReference>
<organism evidence="13 14">
    <name type="scientific">Marinibaculum pumilum</name>
    <dbReference type="NCBI Taxonomy" id="1766165"/>
    <lineage>
        <taxon>Bacteria</taxon>
        <taxon>Pseudomonadati</taxon>
        <taxon>Pseudomonadota</taxon>
        <taxon>Alphaproteobacteria</taxon>
        <taxon>Rhodospirillales</taxon>
        <taxon>Rhodospirillaceae</taxon>
        <taxon>Marinibaculum</taxon>
    </lineage>
</organism>
<dbReference type="InterPro" id="IPR005123">
    <property type="entry name" value="Oxoglu/Fe-dep_dioxygenase_dom"/>
</dbReference>
<evidence type="ECO:0000313" key="14">
    <source>
        <dbReference type="Proteomes" id="UP001595528"/>
    </source>
</evidence>
<evidence type="ECO:0000313" key="13">
    <source>
        <dbReference type="EMBL" id="MFC3229480.1"/>
    </source>
</evidence>
<name>A0ABV7L467_9PROT</name>
<evidence type="ECO:0000256" key="11">
    <source>
        <dbReference type="RuleBase" id="RU003682"/>
    </source>
</evidence>
<dbReference type="GO" id="GO:0051213">
    <property type="term" value="F:dioxygenase activity"/>
    <property type="evidence" value="ECO:0007669"/>
    <property type="project" value="UniProtKB-KW"/>
</dbReference>
<evidence type="ECO:0000256" key="3">
    <source>
        <dbReference type="ARBA" id="ARBA00012293"/>
    </source>
</evidence>
<dbReference type="Pfam" id="PF03171">
    <property type="entry name" value="2OG-FeII_Oxy"/>
    <property type="match status" value="1"/>
</dbReference>
<reference evidence="14" key="1">
    <citation type="journal article" date="2019" name="Int. J. Syst. Evol. Microbiol.">
        <title>The Global Catalogue of Microorganisms (GCM) 10K type strain sequencing project: providing services to taxonomists for standard genome sequencing and annotation.</title>
        <authorList>
            <consortium name="The Broad Institute Genomics Platform"/>
            <consortium name="The Broad Institute Genome Sequencing Center for Infectious Disease"/>
            <person name="Wu L."/>
            <person name="Ma J."/>
        </authorList>
    </citation>
    <scope>NUCLEOTIDE SEQUENCE [LARGE SCALE GENOMIC DNA]</scope>
    <source>
        <strain evidence="14">KCTC 42964</strain>
    </source>
</reference>
<feature type="domain" description="Fe2OG dioxygenase" evidence="12">
    <location>
        <begin position="196"/>
        <end position="299"/>
    </location>
</feature>
<dbReference type="Gene3D" id="2.60.120.330">
    <property type="entry name" value="B-lactam Antibiotic, Isopenicillin N Synthase, Chain"/>
    <property type="match status" value="1"/>
</dbReference>
<dbReference type="Proteomes" id="UP001595528">
    <property type="component" value="Unassembled WGS sequence"/>
</dbReference>
<dbReference type="EMBL" id="JBHRTR010000032">
    <property type="protein sequence ID" value="MFC3229480.1"/>
    <property type="molecule type" value="Genomic_DNA"/>
</dbReference>
<dbReference type="InterPro" id="IPR026992">
    <property type="entry name" value="DIOX_N"/>
</dbReference>
<keyword evidence="14" id="KW-1185">Reference proteome</keyword>
<evidence type="ECO:0000256" key="2">
    <source>
        <dbReference type="ARBA" id="ARBA00004767"/>
    </source>
</evidence>
<dbReference type="PRINTS" id="PR00682">
    <property type="entry name" value="IPNSYNTHASE"/>
</dbReference>
<dbReference type="PANTHER" id="PTHR47990">
    <property type="entry name" value="2-OXOGLUTARATE (2OG) AND FE(II)-DEPENDENT OXYGENASE SUPERFAMILY PROTEIN-RELATED"/>
    <property type="match status" value="1"/>
</dbReference>
<keyword evidence="13" id="KW-0223">Dioxygenase</keyword>
<dbReference type="InterPro" id="IPR050231">
    <property type="entry name" value="Iron_ascorbate_oxido_reductase"/>
</dbReference>
<evidence type="ECO:0000256" key="6">
    <source>
        <dbReference type="ARBA" id="ARBA00022666"/>
    </source>
</evidence>
<gene>
    <name evidence="13" type="ORF">ACFOGJ_19690</name>
</gene>
<comment type="cofactor">
    <cofactor evidence="1">
        <name>Fe(2+)</name>
        <dbReference type="ChEBI" id="CHEBI:29033"/>
    </cofactor>
</comment>
<comment type="pathway">
    <text evidence="2">Alkene biosynthesis; ethylene biosynthesis via 2-oxoglutarate.</text>
</comment>
<protein>
    <recommendedName>
        <fullName evidence="5">2-oxoglutarate-dependent ethylene/succinate-forming enzyme</fullName>
        <ecNumber evidence="4">1.13.12.19</ecNumber>
        <ecNumber evidence="3">1.14.20.7</ecNumber>
    </recommendedName>
    <alternativeName>
        <fullName evidence="7">2-oxoglutarate dioxygenase (ethylene-forming)</fullName>
    </alternativeName>
    <alternativeName>
        <fullName evidence="8">2-oxoglutarate/L-arginine monooxygenase/decarboxylase (succinate-forming)</fullName>
    </alternativeName>
</protein>
<comment type="similarity">
    <text evidence="11">Belongs to the iron/ascorbate-dependent oxidoreductase family.</text>
</comment>
<evidence type="ECO:0000256" key="8">
    <source>
        <dbReference type="ARBA" id="ARBA00031282"/>
    </source>
</evidence>
<evidence type="ECO:0000256" key="7">
    <source>
        <dbReference type="ARBA" id="ARBA00031011"/>
    </source>
</evidence>
<accession>A0ABV7L467</accession>
<evidence type="ECO:0000256" key="1">
    <source>
        <dbReference type="ARBA" id="ARBA00001954"/>
    </source>
</evidence>
<proteinExistence type="inferred from homology"/>
<evidence type="ECO:0000256" key="4">
    <source>
        <dbReference type="ARBA" id="ARBA00012531"/>
    </source>
</evidence>
<dbReference type="SUPFAM" id="SSF51197">
    <property type="entry name" value="Clavaminate synthase-like"/>
    <property type="match status" value="1"/>
</dbReference>
<keyword evidence="6" id="KW-0266">Ethylene biosynthesis</keyword>
<comment type="caution">
    <text evidence="13">The sequence shown here is derived from an EMBL/GenBank/DDBJ whole genome shotgun (WGS) entry which is preliminary data.</text>
</comment>
<sequence>MSAPTTAFQVRKGIHEREVRALEPSEVPVIDFGAFYSPGEAEQRKAAAELRKACIEKGYFYIANHQFPEAVVDRAYAAMQRFFALPVEQKMKCHYLDSPNHRGYVPVKGINADHSLKGEDESEAIEMAHDLPADDPDLLKGVRFYGPNNWPTEPPDFRWALGTYFDCQLELGRTICRAFELALDLEAGFFTSRFTKPLSRLRVCYYPPQREDFDIANIGIGAHTDYECFTTVWQNGVPGLQMLTPDGQWQLLPPIPGTFAVNLGDLMQLWTNDLFMSTAHRVINLSGVDRYSLVQFFGLNHDVAVEGPLPGCAGPGNPWRYKPTTVGGHVEEMVAQTYHYSG</sequence>
<dbReference type="InterPro" id="IPR027443">
    <property type="entry name" value="IPNS-like_sf"/>
</dbReference>
<keyword evidence="11" id="KW-0560">Oxidoreductase</keyword>
<evidence type="ECO:0000256" key="10">
    <source>
        <dbReference type="ARBA" id="ARBA00049359"/>
    </source>
</evidence>
<evidence type="ECO:0000259" key="12">
    <source>
        <dbReference type="PROSITE" id="PS51471"/>
    </source>
</evidence>
<dbReference type="EC" id="1.14.20.7" evidence="3"/>
<evidence type="ECO:0000256" key="5">
    <source>
        <dbReference type="ARBA" id="ARBA00019045"/>
    </source>
</evidence>
<keyword evidence="11" id="KW-0408">Iron</keyword>
<comment type="catalytic activity">
    <reaction evidence="9">
        <text>2-oxoglutarate + O2 + 2 H(+) = ethene + 3 CO2 + H2O</text>
        <dbReference type="Rhea" id="RHEA:31523"/>
        <dbReference type="ChEBI" id="CHEBI:15377"/>
        <dbReference type="ChEBI" id="CHEBI:15378"/>
        <dbReference type="ChEBI" id="CHEBI:15379"/>
        <dbReference type="ChEBI" id="CHEBI:16526"/>
        <dbReference type="ChEBI" id="CHEBI:16810"/>
        <dbReference type="ChEBI" id="CHEBI:18153"/>
        <dbReference type="EC" id="1.13.12.19"/>
    </reaction>
</comment>
<evidence type="ECO:0000256" key="9">
    <source>
        <dbReference type="ARBA" id="ARBA00047725"/>
    </source>
</evidence>
<dbReference type="PROSITE" id="PS51471">
    <property type="entry name" value="FE2OG_OXY"/>
    <property type="match status" value="1"/>
</dbReference>
<dbReference type="InterPro" id="IPR044861">
    <property type="entry name" value="IPNS-like_FE2OG_OXY"/>
</dbReference>
<dbReference type="EC" id="1.13.12.19" evidence="4"/>
<dbReference type="RefSeq" id="WP_379903732.1">
    <property type="nucleotide sequence ID" value="NZ_JBHRTR010000032.1"/>
</dbReference>